<dbReference type="Gene3D" id="3.60.130.10">
    <property type="entry name" value="Clavaminate synthase-like"/>
    <property type="match status" value="1"/>
</dbReference>
<keyword evidence="6" id="KW-1185">Reference proteome</keyword>
<evidence type="ECO:0000256" key="3">
    <source>
        <dbReference type="ARBA" id="ARBA00023194"/>
    </source>
</evidence>
<evidence type="ECO:0000313" key="5">
    <source>
        <dbReference type="EMBL" id="SNB72838.1"/>
    </source>
</evidence>
<comment type="cofactor">
    <cofactor evidence="1">
        <name>Fe(2+)</name>
        <dbReference type="ChEBI" id="CHEBI:29033"/>
    </cofactor>
</comment>
<keyword evidence="2" id="KW-0560">Oxidoreductase</keyword>
<keyword evidence="5" id="KW-0223">Dioxygenase</keyword>
<evidence type="ECO:0000256" key="2">
    <source>
        <dbReference type="ARBA" id="ARBA00023002"/>
    </source>
</evidence>
<dbReference type="RefSeq" id="WP_088562093.1">
    <property type="nucleotide sequence ID" value="NZ_FYEH01000010.1"/>
</dbReference>
<sequence>MPDHASPRLPVTLSGDGPLMEALSDRRAELDEALLTAGGVLLRGYTVDSVETFRGFAAAFGHPLLSYEFGSTPRSKVEGGVYSSTEYPAHREIPLHNEQSYTRDWPMRIWFHCVTASPEGGATPLADSRAIYQALDPDIRAKFAARGLRYVRNFGNGLDVPWQQVFNTQDRAEVERYCRAHEIDCTWKEDGELRTSQLCQAVATHPRTGADVWFNQAHLFHVSALDEDEREVLIDAVGEDELPRNVYFGDGEAIPDAELAEIRRVLEAEKITFPWQPGDVLMLDNMLTMHGRQSYAGPRKVVVAMAEPNRKVPVPA</sequence>
<dbReference type="GO" id="GO:0016706">
    <property type="term" value="F:2-oxoglutarate-dependent dioxygenase activity"/>
    <property type="evidence" value="ECO:0007669"/>
    <property type="project" value="UniProtKB-ARBA"/>
</dbReference>
<dbReference type="PANTHER" id="PTHR10696:SF56">
    <property type="entry name" value="TAUD_TFDA-LIKE DOMAIN-CONTAINING PROTEIN"/>
    <property type="match status" value="1"/>
</dbReference>
<keyword evidence="3" id="KW-0045">Antibiotic biosynthesis</keyword>
<dbReference type="GO" id="GO:0017000">
    <property type="term" value="P:antibiotic biosynthetic process"/>
    <property type="evidence" value="ECO:0007669"/>
    <property type="project" value="UniProtKB-KW"/>
</dbReference>
<reference evidence="5 6" key="1">
    <citation type="submission" date="2017-06" db="EMBL/GenBank/DDBJ databases">
        <authorList>
            <person name="Kim H.J."/>
            <person name="Triplett B.A."/>
        </authorList>
    </citation>
    <scope>NUCLEOTIDE SEQUENCE [LARGE SCALE GENOMIC DNA]</scope>
    <source>
        <strain evidence="5 6">B29T1</strain>
    </source>
</reference>
<gene>
    <name evidence="5" type="ORF">SAMN07250955_1109</name>
</gene>
<dbReference type="InterPro" id="IPR042098">
    <property type="entry name" value="TauD-like_sf"/>
</dbReference>
<feature type="domain" description="TauD/TfdA-like" evidence="4">
    <location>
        <begin position="19"/>
        <end position="304"/>
    </location>
</feature>
<evidence type="ECO:0000313" key="6">
    <source>
        <dbReference type="Proteomes" id="UP000197065"/>
    </source>
</evidence>
<dbReference type="EMBL" id="FYEH01000010">
    <property type="protein sequence ID" value="SNB72838.1"/>
    <property type="molecule type" value="Genomic_DNA"/>
</dbReference>
<dbReference type="OrthoDB" id="9769888at2"/>
<dbReference type="PANTHER" id="PTHR10696">
    <property type="entry name" value="GAMMA-BUTYROBETAINE HYDROXYLASE-RELATED"/>
    <property type="match status" value="1"/>
</dbReference>
<protein>
    <submittedName>
        <fullName evidence="5">Taurine dioxygenase, alpha-ketoglutarate-dependent</fullName>
    </submittedName>
</protein>
<name>A0A212RK98_9PROT</name>
<evidence type="ECO:0000259" key="4">
    <source>
        <dbReference type="Pfam" id="PF02668"/>
    </source>
</evidence>
<evidence type="ECO:0000256" key="1">
    <source>
        <dbReference type="ARBA" id="ARBA00001954"/>
    </source>
</evidence>
<accession>A0A212RK98</accession>
<dbReference type="AlphaFoldDB" id="A0A212RK98"/>
<dbReference type="Proteomes" id="UP000197065">
    <property type="component" value="Unassembled WGS sequence"/>
</dbReference>
<organism evidence="5 6">
    <name type="scientific">Arboricoccus pini</name>
    <dbReference type="NCBI Taxonomy" id="1963835"/>
    <lineage>
        <taxon>Bacteria</taxon>
        <taxon>Pseudomonadati</taxon>
        <taxon>Pseudomonadota</taxon>
        <taxon>Alphaproteobacteria</taxon>
        <taxon>Geminicoccales</taxon>
        <taxon>Geminicoccaceae</taxon>
        <taxon>Arboricoccus</taxon>
    </lineage>
</organism>
<dbReference type="Pfam" id="PF02668">
    <property type="entry name" value="TauD"/>
    <property type="match status" value="1"/>
</dbReference>
<proteinExistence type="predicted"/>
<dbReference type="InterPro" id="IPR050411">
    <property type="entry name" value="AlphaKG_dependent_hydroxylases"/>
</dbReference>
<dbReference type="InterPro" id="IPR003819">
    <property type="entry name" value="TauD/TfdA-like"/>
</dbReference>
<dbReference type="SUPFAM" id="SSF51197">
    <property type="entry name" value="Clavaminate synthase-like"/>
    <property type="match status" value="1"/>
</dbReference>